<comment type="caution">
    <text evidence="13">The sequence shown here is derived from an EMBL/GenBank/DDBJ whole genome shotgun (WGS) entry which is preliminary data.</text>
</comment>
<evidence type="ECO:0000256" key="4">
    <source>
        <dbReference type="ARBA" id="ARBA00022737"/>
    </source>
</evidence>
<evidence type="ECO:0000313" key="14">
    <source>
        <dbReference type="Proteomes" id="UP001195483"/>
    </source>
</evidence>
<keyword evidence="4" id="KW-0677">Repeat</keyword>
<dbReference type="Pfam" id="PF13499">
    <property type="entry name" value="EF-hand_7"/>
    <property type="match status" value="1"/>
</dbReference>
<reference evidence="13" key="1">
    <citation type="journal article" date="2021" name="Genome Biol. Evol.">
        <title>A High-Quality Reference Genome for a Parasitic Bivalve with Doubly Uniparental Inheritance (Bivalvia: Unionida).</title>
        <authorList>
            <person name="Smith C.H."/>
        </authorList>
    </citation>
    <scope>NUCLEOTIDE SEQUENCE</scope>
    <source>
        <strain evidence="13">CHS0354</strain>
    </source>
</reference>
<dbReference type="InterPro" id="IPR011992">
    <property type="entry name" value="EF-hand-dom_pair"/>
</dbReference>
<dbReference type="InterPro" id="IPR028846">
    <property type="entry name" value="Recoverin"/>
</dbReference>
<reference evidence="13" key="2">
    <citation type="journal article" date="2021" name="Genome Biol. Evol.">
        <title>Developing a high-quality reference genome for a parasitic bivalve with doubly uniparental inheritance (Bivalvia: Unionida).</title>
        <authorList>
            <person name="Smith C.H."/>
        </authorList>
    </citation>
    <scope>NUCLEOTIDE SEQUENCE</scope>
    <source>
        <strain evidence="13">CHS0354</strain>
        <tissue evidence="13">Mantle</tissue>
    </source>
</reference>
<evidence type="ECO:0000256" key="1">
    <source>
        <dbReference type="ARBA" id="ARBA00006049"/>
    </source>
</evidence>
<dbReference type="Gene3D" id="1.10.238.10">
    <property type="entry name" value="EF-hand"/>
    <property type="match status" value="1"/>
</dbReference>
<organism evidence="13 14">
    <name type="scientific">Potamilus streckersoni</name>
    <dbReference type="NCBI Taxonomy" id="2493646"/>
    <lineage>
        <taxon>Eukaryota</taxon>
        <taxon>Metazoa</taxon>
        <taxon>Spiralia</taxon>
        <taxon>Lophotrochozoa</taxon>
        <taxon>Mollusca</taxon>
        <taxon>Bivalvia</taxon>
        <taxon>Autobranchia</taxon>
        <taxon>Heteroconchia</taxon>
        <taxon>Palaeoheterodonta</taxon>
        <taxon>Unionida</taxon>
        <taxon>Unionoidea</taxon>
        <taxon>Unionidae</taxon>
        <taxon>Ambleminae</taxon>
        <taxon>Lampsilini</taxon>
        <taxon>Potamilus</taxon>
    </lineage>
</organism>
<dbReference type="PROSITE" id="PS50222">
    <property type="entry name" value="EF_HAND_2"/>
    <property type="match status" value="2"/>
</dbReference>
<evidence type="ECO:0000256" key="2">
    <source>
        <dbReference type="ARBA" id="ARBA00022707"/>
    </source>
</evidence>
<dbReference type="PANTHER" id="PTHR23055">
    <property type="entry name" value="CALCIUM BINDING PROTEINS"/>
    <property type="match status" value="1"/>
</dbReference>
<keyword evidence="14" id="KW-1185">Reference proteome</keyword>
<keyword evidence="6" id="KW-0518">Myosin</keyword>
<dbReference type="SUPFAM" id="SSF47473">
    <property type="entry name" value="EF-hand"/>
    <property type="match status" value="1"/>
</dbReference>
<dbReference type="PRINTS" id="PR00450">
    <property type="entry name" value="RECOVERIN"/>
</dbReference>
<evidence type="ECO:0000256" key="5">
    <source>
        <dbReference type="ARBA" id="ARBA00022837"/>
    </source>
</evidence>
<dbReference type="InterPro" id="IPR018247">
    <property type="entry name" value="EF_Hand_1_Ca_BS"/>
</dbReference>
<accession>A0AAE0TJV3</accession>
<keyword evidence="8" id="KW-0514">Muscle protein</keyword>
<reference evidence="13" key="3">
    <citation type="submission" date="2023-05" db="EMBL/GenBank/DDBJ databases">
        <authorList>
            <person name="Smith C.H."/>
        </authorList>
    </citation>
    <scope>NUCLEOTIDE SEQUENCE</scope>
    <source>
        <strain evidence="13">CHS0354</strain>
        <tissue evidence="13">Mantle</tissue>
    </source>
</reference>
<evidence type="ECO:0000256" key="11">
    <source>
        <dbReference type="ARBA" id="ARBA00078496"/>
    </source>
</evidence>
<dbReference type="PROSITE" id="PS00018">
    <property type="entry name" value="EF_HAND_1"/>
    <property type="match status" value="1"/>
</dbReference>
<evidence type="ECO:0000256" key="9">
    <source>
        <dbReference type="ARBA" id="ARBA00023288"/>
    </source>
</evidence>
<evidence type="ECO:0000256" key="3">
    <source>
        <dbReference type="ARBA" id="ARBA00022723"/>
    </source>
</evidence>
<keyword evidence="5" id="KW-0106">Calcium</keyword>
<name>A0AAE0TJV3_9BIVA</name>
<dbReference type="FunFam" id="1.10.238.10:FF:000003">
    <property type="entry name" value="Calmodulin A"/>
    <property type="match status" value="1"/>
</dbReference>
<protein>
    <recommendedName>
        <fullName evidence="11">Sulfhydryl light chain</fullName>
    </recommendedName>
</protein>
<feature type="domain" description="EF-hand" evidence="12">
    <location>
        <begin position="102"/>
        <end position="137"/>
    </location>
</feature>
<dbReference type="SMART" id="SM00054">
    <property type="entry name" value="EFh"/>
    <property type="match status" value="3"/>
</dbReference>
<evidence type="ECO:0000259" key="12">
    <source>
        <dbReference type="PROSITE" id="PS50222"/>
    </source>
</evidence>
<dbReference type="AlphaFoldDB" id="A0AAE0TJV3"/>
<sequence>MGIYSSRARKAKQKKIRKLMHRIGGKVTDEAIQEWRETYKSHLKSGSSAMTRDDFHRVFTQYYNGDTRTFSDHIFRSFDVNLDGYVDFKEFLVGLYVSGCKDPRKKLGWAFRVYDVDGNGKISKVEMTSVINAILRLTSQRYIRVNPAKLVDEFFSEADKSHVGVLDLEKFIHACQKMPVMVDILQCDPSAHAVKRTFFSRTHS</sequence>
<evidence type="ECO:0000313" key="13">
    <source>
        <dbReference type="EMBL" id="KAK3611720.1"/>
    </source>
</evidence>
<keyword evidence="7" id="KW-0505">Motor protein</keyword>
<evidence type="ECO:0000256" key="8">
    <source>
        <dbReference type="ARBA" id="ARBA00023179"/>
    </source>
</evidence>
<evidence type="ECO:0000256" key="10">
    <source>
        <dbReference type="ARBA" id="ARBA00049593"/>
    </source>
</evidence>
<evidence type="ECO:0000256" key="6">
    <source>
        <dbReference type="ARBA" id="ARBA00023123"/>
    </source>
</evidence>
<keyword evidence="9" id="KW-0449">Lipoprotein</keyword>
<dbReference type="CDD" id="cd00051">
    <property type="entry name" value="EFh"/>
    <property type="match status" value="2"/>
</dbReference>
<keyword evidence="3" id="KW-0479">Metal-binding</keyword>
<dbReference type="Pfam" id="PF13833">
    <property type="entry name" value="EF-hand_8"/>
    <property type="match status" value="1"/>
</dbReference>
<dbReference type="EMBL" id="JAEAOA010002177">
    <property type="protein sequence ID" value="KAK3611720.1"/>
    <property type="molecule type" value="Genomic_DNA"/>
</dbReference>
<dbReference type="InterPro" id="IPR002048">
    <property type="entry name" value="EF_hand_dom"/>
</dbReference>
<comment type="function">
    <text evidence="10">In molluscan muscle, calcium regulation is associated with myosin rather than with actin. Muscle myosin contains two types of light chains: the catalytic light chain, essential for ATPase activity, and the regulatory light chain, a calcium-binding protein responsible for Ca(2+) dependent binding and Ca(2+) dependent Mg-ATPase activity.</text>
</comment>
<feature type="domain" description="EF-hand" evidence="12">
    <location>
        <begin position="66"/>
        <end position="101"/>
    </location>
</feature>
<dbReference type="GO" id="GO:0016459">
    <property type="term" value="C:myosin complex"/>
    <property type="evidence" value="ECO:0007669"/>
    <property type="project" value="UniProtKB-KW"/>
</dbReference>
<dbReference type="GO" id="GO:0005509">
    <property type="term" value="F:calcium ion binding"/>
    <property type="evidence" value="ECO:0007669"/>
    <property type="project" value="InterPro"/>
</dbReference>
<dbReference type="PANTHER" id="PTHR23055:SF178">
    <property type="entry name" value="NEUROCALCIN HOMOLOG"/>
    <property type="match status" value="1"/>
</dbReference>
<dbReference type="Proteomes" id="UP001195483">
    <property type="component" value="Unassembled WGS sequence"/>
</dbReference>
<gene>
    <name evidence="13" type="ORF">CHS0354_037298</name>
</gene>
<comment type="similarity">
    <text evidence="1">Belongs to the recoverin family.</text>
</comment>
<proteinExistence type="inferred from homology"/>
<evidence type="ECO:0000256" key="7">
    <source>
        <dbReference type="ARBA" id="ARBA00023175"/>
    </source>
</evidence>
<keyword evidence="2" id="KW-0519">Myristate</keyword>